<dbReference type="PANTHER" id="PTHR21013:SF10">
    <property type="entry name" value="ATP SYNTHASE MITOCHONDRIAL F1 COMPLEX ASSEMBLY FACTOR 2"/>
    <property type="match status" value="1"/>
</dbReference>
<dbReference type="InterPro" id="IPR011419">
    <property type="entry name" value="ATP12_ATP_synth-F1-assembly"/>
</dbReference>
<proteinExistence type="inferred from homology"/>
<dbReference type="OrthoDB" id="9797825at2"/>
<gene>
    <name evidence="4" type="ORF">Aam_026_039</name>
</gene>
<evidence type="ECO:0000256" key="2">
    <source>
        <dbReference type="ARBA" id="ARBA00022946"/>
    </source>
</evidence>
<accession>A0A0D6PEV4</accession>
<dbReference type="PANTHER" id="PTHR21013">
    <property type="entry name" value="ATP SYNTHASE MITOCHONDRIAL F1 COMPLEX ASSEMBLY FACTOR 2/ATP12 PROTEIN, MITOCHONDRIAL PRECURSOR"/>
    <property type="match status" value="1"/>
</dbReference>
<evidence type="ECO:0000256" key="3">
    <source>
        <dbReference type="ARBA" id="ARBA00023186"/>
    </source>
</evidence>
<organism evidence="4 5">
    <name type="scientific">Acidocella aminolytica 101 = DSM 11237</name>
    <dbReference type="NCBI Taxonomy" id="1120923"/>
    <lineage>
        <taxon>Bacteria</taxon>
        <taxon>Pseudomonadati</taxon>
        <taxon>Pseudomonadota</taxon>
        <taxon>Alphaproteobacteria</taxon>
        <taxon>Acetobacterales</taxon>
        <taxon>Acidocellaceae</taxon>
        <taxon>Acidocella</taxon>
    </lineage>
</organism>
<protein>
    <submittedName>
        <fullName evidence="4">ATP synthase F1 mitochondrial assembly chaperone ATP12</fullName>
    </submittedName>
</protein>
<sequence>MKRFWSNATPVETGGLYGVLLDSRAVKLPSGAEMTVPYKKLAAAIAQEWAVAKAEFSPNDLPLTQLVCTAQERVAPHRAEIIAQLAAYGLNDLLCYRADSPPTLVARQHEEWDPWLRWLDSAHGIGLITTNGLMPVNQLPWTAGKLDSLLAARSDYELAALGVLIPVLGSFVLGLATAEGLLLPETACAAASLDELWQTEQWGEDEEDSLKRGKILAEVEDAIRFLRLVAP</sequence>
<keyword evidence="2" id="KW-0809">Transit peptide</keyword>
<dbReference type="InterPro" id="IPR042272">
    <property type="entry name" value="ATP12_ATP_synth-F1-assembly_N"/>
</dbReference>
<comment type="similarity">
    <text evidence="1">Belongs to the ATP12 family.</text>
</comment>
<dbReference type="EMBL" id="BANC01000026">
    <property type="protein sequence ID" value="GAN79733.1"/>
    <property type="molecule type" value="Genomic_DNA"/>
</dbReference>
<dbReference type="Proteomes" id="UP000032668">
    <property type="component" value="Unassembled WGS sequence"/>
</dbReference>
<dbReference type="Gene3D" id="3.30.2180.10">
    <property type="entry name" value="ATP12-like"/>
    <property type="match status" value="1"/>
</dbReference>
<dbReference type="GO" id="GO:0043461">
    <property type="term" value="P:proton-transporting ATP synthase complex assembly"/>
    <property type="evidence" value="ECO:0007669"/>
    <property type="project" value="InterPro"/>
</dbReference>
<dbReference type="Gene3D" id="1.10.3580.10">
    <property type="entry name" value="ATP12 ATPase"/>
    <property type="match status" value="1"/>
</dbReference>
<dbReference type="InterPro" id="IPR023335">
    <property type="entry name" value="ATP12_ortho_dom_sf"/>
</dbReference>
<keyword evidence="5" id="KW-1185">Reference proteome</keyword>
<dbReference type="STRING" id="1120923.SAMN02746095_01056"/>
<dbReference type="AlphaFoldDB" id="A0A0D6PEV4"/>
<dbReference type="RefSeq" id="WP_048878172.1">
    <property type="nucleotide sequence ID" value="NZ_BANC01000026.1"/>
</dbReference>
<keyword evidence="3" id="KW-0143">Chaperone</keyword>
<evidence type="ECO:0000313" key="4">
    <source>
        <dbReference type="EMBL" id="GAN79733.1"/>
    </source>
</evidence>
<dbReference type="SUPFAM" id="SSF160909">
    <property type="entry name" value="ATP12-like"/>
    <property type="match status" value="1"/>
</dbReference>
<evidence type="ECO:0000256" key="1">
    <source>
        <dbReference type="ARBA" id="ARBA00008231"/>
    </source>
</evidence>
<comment type="caution">
    <text evidence="4">The sequence shown here is derived from an EMBL/GenBank/DDBJ whole genome shotgun (WGS) entry which is preliminary data.</text>
</comment>
<evidence type="ECO:0000313" key="5">
    <source>
        <dbReference type="Proteomes" id="UP000032668"/>
    </source>
</evidence>
<name>A0A0D6PEV4_9PROT</name>
<reference evidence="4 5" key="1">
    <citation type="submission" date="2012-11" db="EMBL/GenBank/DDBJ databases">
        <title>Whole genome sequence of Acidocella aminolytica 101 = DSM 11237.</title>
        <authorList>
            <person name="Azuma Y."/>
            <person name="Higashiura N."/>
            <person name="Hirakawa H."/>
            <person name="Matsushita K."/>
        </authorList>
    </citation>
    <scope>NUCLEOTIDE SEQUENCE [LARGE SCALE GENOMIC DNA]</scope>
    <source>
        <strain evidence="5">101 / DSM 11237</strain>
    </source>
</reference>
<dbReference type="Pfam" id="PF07542">
    <property type="entry name" value="ATP12"/>
    <property type="match status" value="1"/>
</dbReference>